<comment type="caution">
    <text evidence="1">The sequence shown here is derived from an EMBL/GenBank/DDBJ whole genome shotgun (WGS) entry which is preliminary data.</text>
</comment>
<name>A0ACC2X4M1_9TREE</name>
<organism evidence="1 2">
    <name type="scientific">Naganishia onofrii</name>
    <dbReference type="NCBI Taxonomy" id="1851511"/>
    <lineage>
        <taxon>Eukaryota</taxon>
        <taxon>Fungi</taxon>
        <taxon>Dikarya</taxon>
        <taxon>Basidiomycota</taxon>
        <taxon>Agaricomycotina</taxon>
        <taxon>Tremellomycetes</taxon>
        <taxon>Filobasidiales</taxon>
        <taxon>Filobasidiaceae</taxon>
        <taxon>Naganishia</taxon>
    </lineage>
</organism>
<gene>
    <name evidence="1" type="ORF">QFC24_005924</name>
</gene>
<dbReference type="Proteomes" id="UP001234202">
    <property type="component" value="Unassembled WGS sequence"/>
</dbReference>
<dbReference type="EMBL" id="JASBWV010000026">
    <property type="protein sequence ID" value="KAJ9118958.1"/>
    <property type="molecule type" value="Genomic_DNA"/>
</dbReference>
<sequence>MVTSTLMSTLGLLPPGSPDDPHSGHLVPPPAPAPPNFGFLYRPVGLSQREEDALRIHVLLLFYEDHALLWSSLEQHFHGLDEKRLNAAIAYLEEVDAVEVEPAPAPNPWSPDDALVRLIPHEPPFPPPSKADNSSESTLVLDRTLPLPWPGSHVYSPVVPATPGPPSFGFPVLLSETDYHAEQASEFPFPGSVSAGAAAFSSGRAATAPQAGGRRRSGAASRGTIPGLTLTQINPASATDQGSHTPRALRSATPSTNPPTGVSTFPSFDLLRLQSTTTVTPPSSDRWMSEENSPWLPAADDAGEQGWMSKRLGQAMSGVDYLDLDQVRDQAGGIAQQEASDRESENAPSTVSATTQMSSLMQSHEAPLSYEMDDTLDIMKKAMAAKPESAATPSSRNSSKKGRERTGLGVSFANADEINEFHPPRSYEQNHATAWEHHDDEDEEADGGQAKTPIPNPGSGWMRRLEKAYSYG</sequence>
<keyword evidence="2" id="KW-1185">Reference proteome</keyword>
<accession>A0ACC2X4M1</accession>
<protein>
    <submittedName>
        <fullName evidence="1">Uncharacterized protein</fullName>
    </submittedName>
</protein>
<reference evidence="1" key="1">
    <citation type="submission" date="2023-04" db="EMBL/GenBank/DDBJ databases">
        <title>Draft Genome sequencing of Naganishia species isolated from polar environments using Oxford Nanopore Technology.</title>
        <authorList>
            <person name="Leo P."/>
            <person name="Venkateswaran K."/>
        </authorList>
    </citation>
    <scope>NUCLEOTIDE SEQUENCE</scope>
    <source>
        <strain evidence="1">DBVPG 5303</strain>
    </source>
</reference>
<evidence type="ECO:0000313" key="2">
    <source>
        <dbReference type="Proteomes" id="UP001234202"/>
    </source>
</evidence>
<evidence type="ECO:0000313" key="1">
    <source>
        <dbReference type="EMBL" id="KAJ9118958.1"/>
    </source>
</evidence>
<proteinExistence type="predicted"/>